<organism evidence="2 3">
    <name type="scientific">Chara braunii</name>
    <name type="common">Braun's stonewort</name>
    <dbReference type="NCBI Taxonomy" id="69332"/>
    <lineage>
        <taxon>Eukaryota</taxon>
        <taxon>Viridiplantae</taxon>
        <taxon>Streptophyta</taxon>
        <taxon>Charophyceae</taxon>
        <taxon>Charales</taxon>
        <taxon>Characeae</taxon>
        <taxon>Chara</taxon>
    </lineage>
</organism>
<feature type="compositionally biased region" description="Acidic residues" evidence="1">
    <location>
        <begin position="415"/>
        <end position="437"/>
    </location>
</feature>
<feature type="compositionally biased region" description="Polar residues" evidence="1">
    <location>
        <begin position="263"/>
        <end position="276"/>
    </location>
</feature>
<feature type="compositionally biased region" description="Basic and acidic residues" evidence="1">
    <location>
        <begin position="357"/>
        <end position="366"/>
    </location>
</feature>
<name>A0A388MCG7_CHABU</name>
<sequence>MYDFLFLQMRSRKDTDAMYVRRRDHILALLDNHHFTSRMNEKTFLERLQSLYFVKFEEELKFDSYASLISTDGEATTDVEFDANAKEEESDTESLDLQYDPPPAEHARGFSLAVSGAGSVSIPRESKSTFLHLARISVLQKVRVENDMFAPDDLSVVSTVGRQFDEFKNKCWLELTEDDYKLDTSPSKGMVDWKVAPPCGAHGSSGGGAPGGEGDGGGSAGGGKGVPPSREGGTTTPGGRGGVAGLAVDRHPSTGPGPEHVTAVTQSADLPTSSAGSARETMAALVALSSRSGGTLKSAGIRTTSVEVSPRRSTVQSRSGVGEPSTNPIIGSGAVRDGNASSERKRRPLGSTSARSGDTETMKSAEIRTSSGGRGRPGIVVPSGGATCTETEGWSSGFNTGSGEGAEFHGREGGEEMEEGKEGEEGEEGEEEGEEGEEERKGEKLIELLEGREGAKGDIGIGEDEGEDSGDDAGSVESSDKFEQLYGEHREDDVANDATTMETETQVVSSLSAEPEDYKVQPLTSVVHLQHRFDEVSVAMTPSKASRRISIEEVIDGILGDQHMSAHPSTTPDVDGISNIKPSVVVALAFSPPNSPVLLATLVGGGEGEVRG</sequence>
<dbReference type="AlphaFoldDB" id="A0A388MCG7"/>
<evidence type="ECO:0000313" key="2">
    <source>
        <dbReference type="EMBL" id="GBG92195.1"/>
    </source>
</evidence>
<feature type="compositionally biased region" description="Basic and acidic residues" evidence="1">
    <location>
        <begin position="438"/>
        <end position="456"/>
    </location>
</feature>
<feature type="region of interest" description="Disordered" evidence="1">
    <location>
        <begin position="293"/>
        <end position="479"/>
    </location>
</feature>
<feature type="compositionally biased region" description="Acidic residues" evidence="1">
    <location>
        <begin position="461"/>
        <end position="471"/>
    </location>
</feature>
<protein>
    <submittedName>
        <fullName evidence="2">Uncharacterized protein</fullName>
    </submittedName>
</protein>
<proteinExistence type="predicted"/>
<dbReference type="Gramene" id="GBG92195">
    <property type="protein sequence ID" value="GBG92195"/>
    <property type="gene ID" value="CBR_g54640"/>
</dbReference>
<feature type="compositionally biased region" description="Gly residues" evidence="1">
    <location>
        <begin position="203"/>
        <end position="225"/>
    </location>
</feature>
<feature type="compositionally biased region" description="Polar residues" evidence="1">
    <location>
        <begin position="293"/>
        <end position="329"/>
    </location>
</feature>
<feature type="region of interest" description="Disordered" evidence="1">
    <location>
        <begin position="194"/>
        <end position="276"/>
    </location>
</feature>
<keyword evidence="3" id="KW-1185">Reference proteome</keyword>
<gene>
    <name evidence="2" type="ORF">CBR_g54640</name>
</gene>
<reference evidence="2 3" key="1">
    <citation type="journal article" date="2018" name="Cell">
        <title>The Chara Genome: Secondary Complexity and Implications for Plant Terrestrialization.</title>
        <authorList>
            <person name="Nishiyama T."/>
            <person name="Sakayama H."/>
            <person name="Vries J.D."/>
            <person name="Buschmann H."/>
            <person name="Saint-Marcoux D."/>
            <person name="Ullrich K.K."/>
            <person name="Haas F.B."/>
            <person name="Vanderstraeten L."/>
            <person name="Becker D."/>
            <person name="Lang D."/>
            <person name="Vosolsobe S."/>
            <person name="Rombauts S."/>
            <person name="Wilhelmsson P.K.I."/>
            <person name="Janitza P."/>
            <person name="Kern R."/>
            <person name="Heyl A."/>
            <person name="Rumpler F."/>
            <person name="Villalobos L.I.A.C."/>
            <person name="Clay J.M."/>
            <person name="Skokan R."/>
            <person name="Toyoda A."/>
            <person name="Suzuki Y."/>
            <person name="Kagoshima H."/>
            <person name="Schijlen E."/>
            <person name="Tajeshwar N."/>
            <person name="Catarino B."/>
            <person name="Hetherington A.J."/>
            <person name="Saltykova A."/>
            <person name="Bonnot C."/>
            <person name="Breuninger H."/>
            <person name="Symeonidi A."/>
            <person name="Radhakrishnan G.V."/>
            <person name="Van Nieuwerburgh F."/>
            <person name="Deforce D."/>
            <person name="Chang C."/>
            <person name="Karol K.G."/>
            <person name="Hedrich R."/>
            <person name="Ulvskov P."/>
            <person name="Glockner G."/>
            <person name="Delwiche C.F."/>
            <person name="Petrasek J."/>
            <person name="Van de Peer Y."/>
            <person name="Friml J."/>
            <person name="Beilby M."/>
            <person name="Dolan L."/>
            <person name="Kohara Y."/>
            <person name="Sugano S."/>
            <person name="Fujiyama A."/>
            <person name="Delaux P.-M."/>
            <person name="Quint M."/>
            <person name="TheiBen G."/>
            <person name="Hagemann M."/>
            <person name="Harholt J."/>
            <person name="Dunand C."/>
            <person name="Zachgo S."/>
            <person name="Langdale J."/>
            <person name="Maumus F."/>
            <person name="Straeten D.V.D."/>
            <person name="Gould S.B."/>
            <person name="Rensing S.A."/>
        </authorList>
    </citation>
    <scope>NUCLEOTIDE SEQUENCE [LARGE SCALE GENOMIC DNA]</scope>
    <source>
        <strain evidence="2 3">S276</strain>
    </source>
</reference>
<evidence type="ECO:0000313" key="3">
    <source>
        <dbReference type="Proteomes" id="UP000265515"/>
    </source>
</evidence>
<accession>A0A388MCG7</accession>
<dbReference type="EMBL" id="BFEA01001014">
    <property type="protein sequence ID" value="GBG92195.1"/>
    <property type="molecule type" value="Genomic_DNA"/>
</dbReference>
<comment type="caution">
    <text evidence="2">The sequence shown here is derived from an EMBL/GenBank/DDBJ whole genome shotgun (WGS) entry which is preliminary data.</text>
</comment>
<dbReference type="Proteomes" id="UP000265515">
    <property type="component" value="Unassembled WGS sequence"/>
</dbReference>
<feature type="compositionally biased region" description="Polar residues" evidence="1">
    <location>
        <begin position="386"/>
        <end position="401"/>
    </location>
</feature>
<evidence type="ECO:0000256" key="1">
    <source>
        <dbReference type="SAM" id="MobiDB-lite"/>
    </source>
</evidence>
<feature type="compositionally biased region" description="Gly residues" evidence="1">
    <location>
        <begin position="235"/>
        <end position="244"/>
    </location>
</feature>